<proteinExistence type="predicted"/>
<accession>C3PI45</accession>
<dbReference type="GeneID" id="31924542"/>
<evidence type="ECO:0000313" key="2">
    <source>
        <dbReference type="EMBL" id="ACP33499.1"/>
    </source>
</evidence>
<dbReference type="STRING" id="548476.cauri_1906"/>
<keyword evidence="3" id="KW-1185">Reference proteome</keyword>
<dbReference type="Proteomes" id="UP000002077">
    <property type="component" value="Chromosome"/>
</dbReference>
<dbReference type="AlphaFoldDB" id="C3PI45"/>
<feature type="region of interest" description="Disordered" evidence="1">
    <location>
        <begin position="154"/>
        <end position="184"/>
    </location>
</feature>
<name>C3PI45_CORA7</name>
<dbReference type="eggNOG" id="ENOG5033AJ6">
    <property type="taxonomic scope" value="Bacteria"/>
</dbReference>
<dbReference type="HOGENOM" id="CLU_773196_0_0_11"/>
<protein>
    <submittedName>
        <fullName evidence="2">Putative phage tail</fullName>
    </submittedName>
</protein>
<dbReference type="EMBL" id="CP001601">
    <property type="protein sequence ID" value="ACP33499.1"/>
    <property type="molecule type" value="Genomic_DNA"/>
</dbReference>
<dbReference type="OrthoDB" id="4551208at2"/>
<dbReference type="KEGG" id="car:cauri_1906"/>
<evidence type="ECO:0000313" key="3">
    <source>
        <dbReference type="Proteomes" id="UP000002077"/>
    </source>
</evidence>
<evidence type="ECO:0000256" key="1">
    <source>
        <dbReference type="SAM" id="MobiDB-lite"/>
    </source>
</evidence>
<sequence>MADSVPTYRDLETKLILRWIDVEDILATQRALIEVTPEAAFLELPRGRRGEKGEKGDAGAQMWIRDLITNRNQLPQNLREVDQGACYVDTNSRSAWVWNGSDYIEIPEFVGVRGEPGMTPRVQIGSVRPGGDASVSVNQAASTEDTFVLDFVLPQGPVGPPGEKGDEGSASNVSNSPDVDVTRPPVPGEALTWNGSKWAPRNVLAPIGPWVLGEGDFKSVSQGLIGSGNVSEKMIASYTVPGLPYDWHPVVLGGQLRVETPIGVQYDAEVRVGNAQRGDIIGRGIGKPFQRREDHTQIYPATASRMTPGSAVGVVKANTATTIYVVLKKTRGTIGGWDFWRENSSLSFLAMPVNQAYA</sequence>
<organism evidence="2 3">
    <name type="scientific">Corynebacterium aurimucosum (strain ATCC 700975 / DSM 44827 / CIP 107346 / CN-1)</name>
    <name type="common">Corynebacterium nigricans</name>
    <dbReference type="NCBI Taxonomy" id="548476"/>
    <lineage>
        <taxon>Bacteria</taxon>
        <taxon>Bacillati</taxon>
        <taxon>Actinomycetota</taxon>
        <taxon>Actinomycetes</taxon>
        <taxon>Mycobacteriales</taxon>
        <taxon>Corynebacteriaceae</taxon>
        <taxon>Corynebacterium</taxon>
    </lineage>
</organism>
<reference evidence="2 3" key="1">
    <citation type="journal article" date="2010" name="BMC Genomics">
        <title>Complete genome sequence and lifestyle of black-pigmented Corynebacterium aurimucosum ATCC 700975 (formerly C. nigricans CN-1) isolated from a vaginal swab of a woman with spontaneous abortion.</title>
        <authorList>
            <person name="Trost E."/>
            <person name="Gotker S."/>
            <person name="Schneider J."/>
            <person name="Schneiker-Bekel S."/>
            <person name="Szczepanowski R."/>
            <person name="Tilker A."/>
            <person name="Viehoever P."/>
            <person name="Arnold W."/>
            <person name="Bekel T."/>
            <person name="Blom J."/>
            <person name="Gartemann K.H."/>
            <person name="Linke B."/>
            <person name="Goesmann A."/>
            <person name="Puhler A."/>
            <person name="Shukla S.K."/>
            <person name="Tauch A."/>
        </authorList>
    </citation>
    <scope>NUCLEOTIDE SEQUENCE [LARGE SCALE GENOMIC DNA]</scope>
    <source>
        <strain evidence="3">ATCC 700975 / DSM 44827 / CIP 107346 / CN-1</strain>
    </source>
</reference>
<dbReference type="RefSeq" id="WP_010191043.1">
    <property type="nucleotide sequence ID" value="NC_012590.1"/>
</dbReference>
<gene>
    <name evidence="2" type="ordered locus">cauri_1906</name>
</gene>